<dbReference type="AlphaFoldDB" id="A0A2B4SAT0"/>
<proteinExistence type="predicted"/>
<dbReference type="Proteomes" id="UP000225706">
    <property type="component" value="Unassembled WGS sequence"/>
</dbReference>
<dbReference type="EMBL" id="LSMT01000113">
    <property type="protein sequence ID" value="PFX26991.1"/>
    <property type="molecule type" value="Genomic_DNA"/>
</dbReference>
<dbReference type="Pfam" id="PF09752">
    <property type="entry name" value="ABHD18"/>
    <property type="match status" value="1"/>
</dbReference>
<dbReference type="PANTHER" id="PTHR13617">
    <property type="entry name" value="PROTEIN ABHD18"/>
    <property type="match status" value="1"/>
</dbReference>
<dbReference type="Gene3D" id="3.40.50.1820">
    <property type="entry name" value="alpha/beta hydrolase"/>
    <property type="match status" value="1"/>
</dbReference>
<dbReference type="OrthoDB" id="9987145at2759"/>
<dbReference type="STRING" id="50429.A0A2B4SAT0"/>
<reference evidence="2" key="1">
    <citation type="journal article" date="2017" name="bioRxiv">
        <title>Comparative analysis of the genomes of Stylophora pistillata and Acropora digitifera provides evidence for extensive differences between species of corals.</title>
        <authorList>
            <person name="Voolstra C.R."/>
            <person name="Li Y."/>
            <person name="Liew Y.J."/>
            <person name="Baumgarten S."/>
            <person name="Zoccola D."/>
            <person name="Flot J.-F."/>
            <person name="Tambutte S."/>
            <person name="Allemand D."/>
            <person name="Aranda M."/>
        </authorList>
    </citation>
    <scope>NUCLEOTIDE SEQUENCE [LARGE SCALE GENOMIC DNA]</scope>
</reference>
<organism evidence="1 2">
    <name type="scientific">Stylophora pistillata</name>
    <name type="common">Smooth cauliflower coral</name>
    <dbReference type="NCBI Taxonomy" id="50429"/>
    <lineage>
        <taxon>Eukaryota</taxon>
        <taxon>Metazoa</taxon>
        <taxon>Cnidaria</taxon>
        <taxon>Anthozoa</taxon>
        <taxon>Hexacorallia</taxon>
        <taxon>Scleractinia</taxon>
        <taxon>Astrocoeniina</taxon>
        <taxon>Pocilloporidae</taxon>
        <taxon>Stylophora</taxon>
    </lineage>
</organism>
<accession>A0A2B4SAT0</accession>
<name>A0A2B4SAT0_STYPI</name>
<evidence type="ECO:0000313" key="2">
    <source>
        <dbReference type="Proteomes" id="UP000225706"/>
    </source>
</evidence>
<evidence type="ECO:0000313" key="1">
    <source>
        <dbReference type="EMBL" id="PFX26991.1"/>
    </source>
</evidence>
<dbReference type="InterPro" id="IPR029058">
    <property type="entry name" value="AB_hydrolase_fold"/>
</dbReference>
<gene>
    <name evidence="1" type="ORF">AWC38_SpisGene8322</name>
</gene>
<protein>
    <submittedName>
        <fullName evidence="1">Uncharacterized protein C4orf29-like</fullName>
    </submittedName>
</protein>
<dbReference type="InterPro" id="IPR019149">
    <property type="entry name" value="ABHD18"/>
</dbReference>
<dbReference type="PANTHER" id="PTHR13617:SF14">
    <property type="entry name" value="PROTEIN ABHD18"/>
    <property type="match status" value="1"/>
</dbReference>
<dbReference type="SUPFAM" id="SSF53474">
    <property type="entry name" value="alpha/beta-Hydrolases"/>
    <property type="match status" value="1"/>
</dbReference>
<sequence>MCFASKSDIIYRRLILSSFFSKGWGDVKVYERLLEARKTVTDREKCHKLISSSYPVELNKSSTKESFYIAEGHFTSPLAKYFPDLLPKESEKAHFQVIVPRKWPKNGQKPACLHLAGTGDHFFWRRRNLMAKPLAKQYGIASLLLENPFYGMRKPKNQLRSSLLHVVDLFVMGAALILESLVLLKWCERQGYGPLGITGISMGGHMASLACTAWPKPLAIVPCLSWSTASCVFTEGVMSRACSWNTLEKQLSNEDYRNRLLDYVPLSGNMFTKFDDDDLTKSSINNYSDMNSLSQSFLERKRENLDKSGFQTLTLKQEDIFNGLKTNIFENLPSVLRNIKLTEGLPAKQSTLDFMNFVMDEETHLRNFPPPVDPSLVHFVVAKNDAYIPRSNHSSPSNIWPGCTVEYINSGHVGGTLNHQDVFRRVIWDTLGKLS</sequence>
<comment type="caution">
    <text evidence="1">The sequence shown here is derived from an EMBL/GenBank/DDBJ whole genome shotgun (WGS) entry which is preliminary data.</text>
</comment>
<keyword evidence="2" id="KW-1185">Reference proteome</keyword>